<accession>A0A1I1K792</accession>
<protein>
    <submittedName>
        <fullName evidence="1">Uncharacterized protein</fullName>
    </submittedName>
</protein>
<dbReference type="EMBL" id="FOLX01000001">
    <property type="protein sequence ID" value="SFC56455.1"/>
    <property type="molecule type" value="Genomic_DNA"/>
</dbReference>
<organism evidence="1 2">
    <name type="scientific">Pseudooceanicola nitratireducens</name>
    <dbReference type="NCBI Taxonomy" id="517719"/>
    <lineage>
        <taxon>Bacteria</taxon>
        <taxon>Pseudomonadati</taxon>
        <taxon>Pseudomonadota</taxon>
        <taxon>Alphaproteobacteria</taxon>
        <taxon>Rhodobacterales</taxon>
        <taxon>Paracoccaceae</taxon>
        <taxon>Pseudooceanicola</taxon>
    </lineage>
</organism>
<proteinExistence type="predicted"/>
<name>A0A1I1K792_9RHOB</name>
<gene>
    <name evidence="1" type="ORF">SAMN05421762_1357</name>
</gene>
<sequence>MTNITAQVRINKELVGKFHHFKSGINANGRFYVMPLAPNGVTVVESAIETFATEDEQIAYTKALQRTVPQPVEVVTDAEMDTPPDDDS</sequence>
<dbReference type="AlphaFoldDB" id="A0A1I1K792"/>
<evidence type="ECO:0000313" key="1">
    <source>
        <dbReference type="EMBL" id="SFC56455.1"/>
    </source>
</evidence>
<evidence type="ECO:0000313" key="2">
    <source>
        <dbReference type="Proteomes" id="UP000231644"/>
    </source>
</evidence>
<keyword evidence="2" id="KW-1185">Reference proteome</keyword>
<dbReference type="RefSeq" id="WP_093452400.1">
    <property type="nucleotide sequence ID" value="NZ_FNZG01000003.1"/>
</dbReference>
<dbReference type="Proteomes" id="UP000231644">
    <property type="component" value="Unassembled WGS sequence"/>
</dbReference>
<reference evidence="1 2" key="1">
    <citation type="submission" date="2016-10" db="EMBL/GenBank/DDBJ databases">
        <authorList>
            <person name="de Groot N.N."/>
        </authorList>
    </citation>
    <scope>NUCLEOTIDE SEQUENCE [LARGE SCALE GENOMIC DNA]</scope>
    <source>
        <strain evidence="1 2">DSM 29619</strain>
    </source>
</reference>